<name>A0ABQ5CA37_9ASTR</name>
<evidence type="ECO:0000256" key="2">
    <source>
        <dbReference type="SAM" id="MobiDB-lite"/>
    </source>
</evidence>
<evidence type="ECO:0000313" key="3">
    <source>
        <dbReference type="EMBL" id="GJT22923.1"/>
    </source>
</evidence>
<comment type="caution">
    <text evidence="3">The sequence shown here is derived from an EMBL/GenBank/DDBJ whole genome shotgun (WGS) entry which is preliminary data.</text>
</comment>
<reference evidence="3" key="2">
    <citation type="submission" date="2022-01" db="EMBL/GenBank/DDBJ databases">
        <authorList>
            <person name="Yamashiro T."/>
            <person name="Shiraishi A."/>
            <person name="Satake H."/>
            <person name="Nakayama K."/>
        </authorList>
    </citation>
    <scope>NUCLEOTIDE SEQUENCE</scope>
</reference>
<dbReference type="EMBL" id="BQNB010014011">
    <property type="protein sequence ID" value="GJT22923.1"/>
    <property type="molecule type" value="Genomic_DNA"/>
</dbReference>
<dbReference type="Proteomes" id="UP001151760">
    <property type="component" value="Unassembled WGS sequence"/>
</dbReference>
<feature type="coiled-coil region" evidence="1">
    <location>
        <begin position="464"/>
        <end position="501"/>
    </location>
</feature>
<dbReference type="Pfam" id="PF14223">
    <property type="entry name" value="Retrotran_gag_2"/>
    <property type="match status" value="1"/>
</dbReference>
<accession>A0ABQ5CA37</accession>
<evidence type="ECO:0000313" key="4">
    <source>
        <dbReference type="Proteomes" id="UP001151760"/>
    </source>
</evidence>
<feature type="region of interest" description="Disordered" evidence="2">
    <location>
        <begin position="210"/>
        <end position="269"/>
    </location>
</feature>
<proteinExistence type="predicted"/>
<organism evidence="3 4">
    <name type="scientific">Tanacetum coccineum</name>
    <dbReference type="NCBI Taxonomy" id="301880"/>
    <lineage>
        <taxon>Eukaryota</taxon>
        <taxon>Viridiplantae</taxon>
        <taxon>Streptophyta</taxon>
        <taxon>Embryophyta</taxon>
        <taxon>Tracheophyta</taxon>
        <taxon>Spermatophyta</taxon>
        <taxon>Magnoliopsida</taxon>
        <taxon>eudicotyledons</taxon>
        <taxon>Gunneridae</taxon>
        <taxon>Pentapetalae</taxon>
        <taxon>asterids</taxon>
        <taxon>campanulids</taxon>
        <taxon>Asterales</taxon>
        <taxon>Asteraceae</taxon>
        <taxon>Asteroideae</taxon>
        <taxon>Anthemideae</taxon>
        <taxon>Anthemidinae</taxon>
        <taxon>Tanacetum</taxon>
    </lineage>
</organism>
<reference evidence="3" key="1">
    <citation type="journal article" date="2022" name="Int. J. Mol. Sci.">
        <title>Draft Genome of Tanacetum Coccineum: Genomic Comparison of Closely Related Tanacetum-Family Plants.</title>
        <authorList>
            <person name="Yamashiro T."/>
            <person name="Shiraishi A."/>
            <person name="Nakayama K."/>
            <person name="Satake H."/>
        </authorList>
    </citation>
    <scope>NUCLEOTIDE SEQUENCE</scope>
</reference>
<feature type="compositionally biased region" description="Polar residues" evidence="2">
    <location>
        <begin position="221"/>
        <end position="237"/>
    </location>
</feature>
<sequence>MTTPITTTTSNSQMHNDIMAAGSKDRPPMLATGRYAQWQSRFMRYVDTKSNKKELKKCIFDVPEHTVPETYENALPENRAYIDVEAEAIHLILTGIGDDIYSTVDACTTAKEMWIAIERLQQGESLNKKDVKTNLFWEFGKFTSRDGESIESYYSRFYKMMNEMVRNKLEVVTMQVNYQNEVNEIRAEKLATNANPLALVVAAQHYPDDHYQTSKSHKTYAPSSRQTSPSRSHASTRTKGKEIAKPVTPPSESASDEDSNPKQAHKDKEMQSNLALIAKYFKKIYKPTNNNFRTSSNTKNKTMDNSPSYGNDRQSGQFGNQRTVTVVGAMGICRKSKWVKDYAYHKEKMMLCKQEEKGVPLRAKQGDWLDDTDEEPDEQELEAHYMYMAKIQEVITAESGPNFVAEPLEKVQSNDDYSVFANERQHSEQPESINDKYVVEKVDRNVIPDSSDMYDTDGKDDQNAKEYEDERVVLANLIANLKLDTDENKKIQKQLKKANASLAHELKVCKSALTESNDVRDRCRSALHHRELELEKYKMYENCQIEKDDLGSSLVNPLYLKKAQSEKPYLYQVPYDKDDIANIFTPSSDETLILEEDNLQYVQSLEKKLDELQSGKTEFSNKYDLLLQECLSKYILCVALISMTYINKYSEMACKYLEKIKECERLEIELFKQTENVSKEVYIELLRSFAKIEKHTISLELALQ</sequence>
<gene>
    <name evidence="3" type="ORF">Tco_0892860</name>
</gene>
<evidence type="ECO:0000256" key="1">
    <source>
        <dbReference type="SAM" id="Coils"/>
    </source>
</evidence>
<keyword evidence="4" id="KW-1185">Reference proteome</keyword>
<feature type="region of interest" description="Disordered" evidence="2">
    <location>
        <begin position="1"/>
        <end position="23"/>
    </location>
</feature>
<evidence type="ECO:0008006" key="5">
    <source>
        <dbReference type="Google" id="ProtNLM"/>
    </source>
</evidence>
<protein>
    <recommendedName>
        <fullName evidence="5">Gag-Pol polyprotein</fullName>
    </recommendedName>
</protein>
<feature type="region of interest" description="Disordered" evidence="2">
    <location>
        <begin position="288"/>
        <end position="318"/>
    </location>
</feature>
<keyword evidence="1" id="KW-0175">Coiled coil</keyword>